<dbReference type="RefSeq" id="WP_013254014.1">
    <property type="nucleotide sequence ID" value="NC_014364.1"/>
</dbReference>
<evidence type="ECO:0000256" key="2">
    <source>
        <dbReference type="HAMAP-Rule" id="MF_01678"/>
    </source>
</evidence>
<dbReference type="NCBIfam" id="NF004326">
    <property type="entry name" value="PRK05720.1"/>
    <property type="match status" value="1"/>
</dbReference>
<dbReference type="FunFam" id="1.20.120.420:FF:000003">
    <property type="entry name" value="Methylthioribose-1-phosphate isomerase"/>
    <property type="match status" value="1"/>
</dbReference>
<reference evidence="3 4" key="1">
    <citation type="journal article" date="2010" name="Stand. Genomic Sci.">
        <title>Complete genome sequence of Spirochaeta smaragdinae type strain (SEBR 4228).</title>
        <authorList>
            <person name="Mavromatis K."/>
            <person name="Yasawong M."/>
            <person name="Chertkov O."/>
            <person name="Lapidus A."/>
            <person name="Lucas S."/>
            <person name="Nolan M."/>
            <person name="Del Rio T.G."/>
            <person name="Tice H."/>
            <person name="Cheng J.F."/>
            <person name="Pitluck S."/>
            <person name="Liolios K."/>
            <person name="Ivanova N."/>
            <person name="Tapia R."/>
            <person name="Han C."/>
            <person name="Bruce D."/>
            <person name="Goodwin L."/>
            <person name="Pati A."/>
            <person name="Chen A."/>
            <person name="Palaniappan K."/>
            <person name="Land M."/>
            <person name="Hauser L."/>
            <person name="Chang Y.J."/>
            <person name="Jeffries C.D."/>
            <person name="Detter J.C."/>
            <person name="Rohde M."/>
            <person name="Brambilla E."/>
            <person name="Spring S."/>
            <person name="Goker M."/>
            <person name="Sikorski J."/>
            <person name="Woyke T."/>
            <person name="Bristow J."/>
            <person name="Eisen J.A."/>
            <person name="Markowitz V."/>
            <person name="Hugenholtz P."/>
            <person name="Klenk H.P."/>
            <person name="Kyrpides N.C."/>
        </authorList>
    </citation>
    <scope>NUCLEOTIDE SEQUENCE [LARGE SCALE GENOMIC DNA]</scope>
    <source>
        <strain evidence="4">DSM 11293 / JCM 15392 / SEBR 4228</strain>
    </source>
</reference>
<dbReference type="NCBIfam" id="TIGR00524">
    <property type="entry name" value="eIF-2B_rel"/>
    <property type="match status" value="1"/>
</dbReference>
<dbReference type="Gene3D" id="3.40.50.10470">
    <property type="entry name" value="Translation initiation factor eif-2b, domain 2"/>
    <property type="match status" value="1"/>
</dbReference>
<dbReference type="PANTHER" id="PTHR43475">
    <property type="entry name" value="METHYLTHIORIBOSE-1-PHOSPHATE ISOMERASE"/>
    <property type="match status" value="1"/>
</dbReference>
<comment type="function">
    <text evidence="2">Catalyzes the interconversion of methylthioribose-1-phosphate (MTR-1-P) into methylthioribulose-1-phosphate (MTRu-1-P).</text>
</comment>
<feature type="binding site" evidence="2">
    <location>
        <position position="90"/>
    </location>
    <ligand>
        <name>substrate</name>
    </ligand>
</feature>
<protein>
    <recommendedName>
        <fullName evidence="2">Methylthioribose-1-phosphate isomerase</fullName>
        <shortName evidence="2">M1Pi</shortName>
        <shortName evidence="2">MTR-1-P isomerase</shortName>
        <ecNumber evidence="2">5.3.1.23</ecNumber>
    </recommendedName>
    <alternativeName>
        <fullName evidence="2">S-methyl-5-thioribose-1-phosphate isomerase</fullName>
    </alternativeName>
</protein>
<organism evidence="3 4">
    <name type="scientific">Sediminispirochaeta smaragdinae (strain DSM 11293 / JCM 15392 / SEBR 4228)</name>
    <name type="common">Spirochaeta smaragdinae</name>
    <dbReference type="NCBI Taxonomy" id="573413"/>
    <lineage>
        <taxon>Bacteria</taxon>
        <taxon>Pseudomonadati</taxon>
        <taxon>Spirochaetota</taxon>
        <taxon>Spirochaetia</taxon>
        <taxon>Spirochaetales</taxon>
        <taxon>Spirochaetaceae</taxon>
        <taxon>Sediminispirochaeta</taxon>
    </lineage>
</organism>
<dbReference type="GO" id="GO:0019509">
    <property type="term" value="P:L-methionine salvage from methylthioadenosine"/>
    <property type="evidence" value="ECO:0007669"/>
    <property type="project" value="UniProtKB-UniRule"/>
</dbReference>
<dbReference type="InterPro" id="IPR011559">
    <property type="entry name" value="Initiation_fac_2B_a/b/d"/>
</dbReference>
<dbReference type="UniPathway" id="UPA00904">
    <property type="reaction ID" value="UER00874"/>
</dbReference>
<feature type="binding site" evidence="2">
    <location>
        <begin position="47"/>
        <end position="49"/>
    </location>
    <ligand>
        <name>substrate</name>
    </ligand>
</feature>
<feature type="binding site" evidence="2">
    <location>
        <begin position="248"/>
        <end position="249"/>
    </location>
    <ligand>
        <name>substrate</name>
    </ligand>
</feature>
<dbReference type="Proteomes" id="UP000002318">
    <property type="component" value="Chromosome"/>
</dbReference>
<dbReference type="InterPro" id="IPR000649">
    <property type="entry name" value="IF-2B-related"/>
</dbReference>
<evidence type="ECO:0000256" key="1">
    <source>
        <dbReference type="ARBA" id="ARBA00023235"/>
    </source>
</evidence>
<keyword evidence="3" id="KW-0648">Protein biosynthesis</keyword>
<dbReference type="InterPro" id="IPR027363">
    <property type="entry name" value="M1Pi_N"/>
</dbReference>
<keyword evidence="2" id="KW-0486">Methionine biosynthesis</keyword>
<accession>E1R515</accession>
<gene>
    <name evidence="2" type="primary">mtnA</name>
    <name evidence="3" type="ordered locus">Spirs_1423</name>
</gene>
<evidence type="ECO:0000313" key="4">
    <source>
        <dbReference type="Proteomes" id="UP000002318"/>
    </source>
</evidence>
<comment type="pathway">
    <text evidence="2">Amino-acid biosynthesis; L-methionine biosynthesis via salvage pathway; L-methionine from S-methyl-5-thio-alpha-D-ribose 1-phosphate: step 1/6.</text>
</comment>
<keyword evidence="3" id="KW-0396">Initiation factor</keyword>
<dbReference type="GO" id="GO:0046523">
    <property type="term" value="F:S-methyl-5-thioribose-1-phosphate isomerase activity"/>
    <property type="evidence" value="ECO:0007669"/>
    <property type="project" value="UniProtKB-UniRule"/>
</dbReference>
<name>E1R515_SEDSS</name>
<feature type="active site" description="Proton donor" evidence="2">
    <location>
        <position position="238"/>
    </location>
</feature>
<dbReference type="GO" id="GO:0003743">
    <property type="term" value="F:translation initiation factor activity"/>
    <property type="evidence" value="ECO:0007669"/>
    <property type="project" value="UniProtKB-KW"/>
</dbReference>
<dbReference type="EMBL" id="CP002116">
    <property type="protein sequence ID" value="ADK80550.1"/>
    <property type="molecule type" value="Genomic_DNA"/>
</dbReference>
<dbReference type="SUPFAM" id="SSF100950">
    <property type="entry name" value="NagB/RpiA/CoA transferase-like"/>
    <property type="match status" value="1"/>
</dbReference>
<sequence length="349" mass="38330">MQSIETIAFKKGALHLIDQRKLPGHYEIFVCSDYRDVEFAIRDMVVRGAPAIGATAAYGVYLAARDLSTLEGEAFLRELKKACDVLEATRPTAVNLRWAIRRMYTLADKESAKGSRSVTERLKKEADLIHAEDIETNHRMAEYGVELVPEGARILTHCNTGALATAGWGTALGVIRQAYSRDKSIFVYADETRPRLQGARLTAWELVQEGIPAKLIPDNAAAFLMQQGKIDIVMVGADRIATNGDTSNKIGTYMLSICAKEHGIPFYIVAPVSTIDFEISSGSQIPIEERSAEEVTHIGGVQIAPETVDVYNPAFDVTPGAHISAIITDRGILRPPYAEAMKVLQEELR</sequence>
<keyword evidence="1 2" id="KW-0413">Isomerase</keyword>
<feature type="binding site" evidence="2">
    <location>
        <position position="197"/>
    </location>
    <ligand>
        <name>substrate</name>
    </ligand>
</feature>
<dbReference type="STRING" id="573413.Spirs_1423"/>
<dbReference type="EC" id="5.3.1.23" evidence="2"/>
<dbReference type="InterPro" id="IPR005251">
    <property type="entry name" value="IF-M1Pi"/>
</dbReference>
<dbReference type="Gene3D" id="1.20.120.420">
    <property type="entry name" value="translation initiation factor eif-2b, domain 1"/>
    <property type="match status" value="1"/>
</dbReference>
<dbReference type="PANTHER" id="PTHR43475:SF1">
    <property type="entry name" value="METHYLTHIORIBOSE-1-PHOSPHATE ISOMERASE"/>
    <property type="match status" value="1"/>
</dbReference>
<dbReference type="AlphaFoldDB" id="E1R515"/>
<dbReference type="HAMAP" id="MF_01678">
    <property type="entry name" value="Salvage_MtnA"/>
    <property type="match status" value="1"/>
</dbReference>
<keyword evidence="4" id="KW-1185">Reference proteome</keyword>
<proteinExistence type="inferred from homology"/>
<comment type="similarity">
    <text evidence="2">Belongs to the EIF-2B alpha/beta/delta subunits family. MtnA subfamily.</text>
</comment>
<dbReference type="eggNOG" id="COG0182">
    <property type="taxonomic scope" value="Bacteria"/>
</dbReference>
<keyword evidence="2" id="KW-0028">Amino-acid biosynthesis</keyword>
<dbReference type="NCBIfam" id="TIGR00512">
    <property type="entry name" value="salvage_mtnA"/>
    <property type="match status" value="1"/>
</dbReference>
<dbReference type="KEGG" id="ssm:Spirs_1423"/>
<feature type="site" description="Transition state stabilizer" evidence="2">
    <location>
        <position position="158"/>
    </location>
</feature>
<dbReference type="OrthoDB" id="9803436at2"/>
<dbReference type="Pfam" id="PF01008">
    <property type="entry name" value="IF-2B"/>
    <property type="match status" value="1"/>
</dbReference>
<dbReference type="FunFam" id="3.40.50.10470:FF:000006">
    <property type="entry name" value="Methylthioribose-1-phosphate isomerase"/>
    <property type="match status" value="1"/>
</dbReference>
<comment type="catalytic activity">
    <reaction evidence="2">
        <text>5-(methylsulfanyl)-alpha-D-ribose 1-phosphate = 5-(methylsulfanyl)-D-ribulose 1-phosphate</text>
        <dbReference type="Rhea" id="RHEA:19989"/>
        <dbReference type="ChEBI" id="CHEBI:58533"/>
        <dbReference type="ChEBI" id="CHEBI:58548"/>
        <dbReference type="EC" id="5.3.1.23"/>
    </reaction>
</comment>
<dbReference type="HOGENOM" id="CLU_016218_1_2_12"/>
<dbReference type="InterPro" id="IPR037171">
    <property type="entry name" value="NagB/RpiA_transferase-like"/>
</dbReference>
<evidence type="ECO:0000313" key="3">
    <source>
        <dbReference type="EMBL" id="ADK80550.1"/>
    </source>
</evidence>
<dbReference type="InterPro" id="IPR042529">
    <property type="entry name" value="IF_2B-like_C"/>
</dbReference>